<dbReference type="InterPro" id="IPR012337">
    <property type="entry name" value="RNaseH-like_sf"/>
</dbReference>
<evidence type="ECO:0000259" key="2">
    <source>
        <dbReference type="Pfam" id="PF13456"/>
    </source>
</evidence>
<protein>
    <submittedName>
        <fullName evidence="4">Putative ribonuclease H protein At1g65750 family</fullName>
    </submittedName>
</protein>
<dbReference type="InterPro" id="IPR036397">
    <property type="entry name" value="RNaseH_sf"/>
</dbReference>
<dbReference type="Pfam" id="PF13456">
    <property type="entry name" value="RVT_3"/>
    <property type="match status" value="1"/>
</dbReference>
<reference evidence="4" key="1">
    <citation type="submission" date="2020-09" db="EMBL/GenBank/DDBJ databases">
        <title>Genome-Enabled Discovery of Anthraquinone Biosynthesis in Senna tora.</title>
        <authorList>
            <person name="Kang S.-H."/>
            <person name="Pandey R.P."/>
            <person name="Lee C.-M."/>
            <person name="Sim J.-S."/>
            <person name="Jeong J.-T."/>
            <person name="Choi B.-S."/>
            <person name="Jung M."/>
            <person name="Ginzburg D."/>
            <person name="Zhao K."/>
            <person name="Won S.Y."/>
            <person name="Oh T.-J."/>
            <person name="Yu Y."/>
            <person name="Kim N.-H."/>
            <person name="Lee O.R."/>
            <person name="Lee T.-H."/>
            <person name="Bashyal P."/>
            <person name="Kim T.-S."/>
            <person name="Lee W.-H."/>
            <person name="Kawkins C."/>
            <person name="Kim C.-K."/>
            <person name="Kim J.S."/>
            <person name="Ahn B.O."/>
            <person name="Rhee S.Y."/>
            <person name="Sohng J.K."/>
        </authorList>
    </citation>
    <scope>NUCLEOTIDE SEQUENCE</scope>
    <source>
        <tissue evidence="4">Leaf</tissue>
    </source>
</reference>
<sequence length="386" mass="44591">MDCLQSIDNITPPLPDAGADFTAWKHTHDGAFTVKSAYNIISHNIHSNPCKVWKRIWKCDCPERIRYFLWKLSHDCIMTEVQRKKRGISTQDICKRCGLATESSTHAIRDCVWVKGIWEKLVRRDMWSSFFNLDIKSWVDLNTSKNWGYTNDGSWSSTFAYTTWLVWKQRNDFIFNNRNINASCLLNRICTEIHNYKEAAVMDRKVNALQNSKNRSHMSWQPPQEGWYKINCDGSYWYNSDDISCGGVIRNSRGEWITGFSKKLGKGSVFQVELWGALLGLRTAWELQLPRVVLETDSKLVHNFITSGCNISNPFLHMAKEFTELLSKAWEVDVKHVHRDNNLVAAIWLFLLIIIVMIVLRNNNGDLVLIAAMQITVAEALAIRRV</sequence>
<gene>
    <name evidence="4" type="ORF">G2W53_037486</name>
</gene>
<evidence type="ECO:0000259" key="3">
    <source>
        <dbReference type="Pfam" id="PF13966"/>
    </source>
</evidence>
<feature type="transmembrane region" description="Helical" evidence="1">
    <location>
        <begin position="343"/>
        <end position="361"/>
    </location>
</feature>
<dbReference type="PANTHER" id="PTHR47723">
    <property type="entry name" value="OS05G0353850 PROTEIN"/>
    <property type="match status" value="1"/>
</dbReference>
<feature type="domain" description="RNase H type-1" evidence="2">
    <location>
        <begin position="231"/>
        <end position="346"/>
    </location>
</feature>
<dbReference type="InterPro" id="IPR044730">
    <property type="entry name" value="RNase_H-like_dom_plant"/>
</dbReference>
<dbReference type="InterPro" id="IPR026960">
    <property type="entry name" value="RVT-Znf"/>
</dbReference>
<keyword evidence="1" id="KW-1133">Transmembrane helix</keyword>
<accession>A0A834W188</accession>
<evidence type="ECO:0000256" key="1">
    <source>
        <dbReference type="SAM" id="Phobius"/>
    </source>
</evidence>
<organism evidence="4 5">
    <name type="scientific">Senna tora</name>
    <dbReference type="NCBI Taxonomy" id="362788"/>
    <lineage>
        <taxon>Eukaryota</taxon>
        <taxon>Viridiplantae</taxon>
        <taxon>Streptophyta</taxon>
        <taxon>Embryophyta</taxon>
        <taxon>Tracheophyta</taxon>
        <taxon>Spermatophyta</taxon>
        <taxon>Magnoliopsida</taxon>
        <taxon>eudicotyledons</taxon>
        <taxon>Gunneridae</taxon>
        <taxon>Pentapetalae</taxon>
        <taxon>rosids</taxon>
        <taxon>fabids</taxon>
        <taxon>Fabales</taxon>
        <taxon>Fabaceae</taxon>
        <taxon>Caesalpinioideae</taxon>
        <taxon>Cassia clade</taxon>
        <taxon>Senna</taxon>
    </lineage>
</organism>
<dbReference type="Proteomes" id="UP000634136">
    <property type="component" value="Unassembled WGS sequence"/>
</dbReference>
<name>A0A834W188_9FABA</name>
<comment type="caution">
    <text evidence="4">The sequence shown here is derived from an EMBL/GenBank/DDBJ whole genome shotgun (WGS) entry which is preliminary data.</text>
</comment>
<dbReference type="OrthoDB" id="1436370at2759"/>
<dbReference type="Gene3D" id="3.30.420.10">
    <property type="entry name" value="Ribonuclease H-like superfamily/Ribonuclease H"/>
    <property type="match status" value="1"/>
</dbReference>
<dbReference type="InterPro" id="IPR002156">
    <property type="entry name" value="RNaseH_domain"/>
</dbReference>
<keyword evidence="1" id="KW-0812">Transmembrane</keyword>
<evidence type="ECO:0000313" key="4">
    <source>
        <dbReference type="EMBL" id="KAF7805325.1"/>
    </source>
</evidence>
<proteinExistence type="predicted"/>
<dbReference type="SUPFAM" id="SSF53098">
    <property type="entry name" value="Ribonuclease H-like"/>
    <property type="match status" value="1"/>
</dbReference>
<dbReference type="EMBL" id="JAAIUW010000012">
    <property type="protein sequence ID" value="KAF7805325.1"/>
    <property type="molecule type" value="Genomic_DNA"/>
</dbReference>
<dbReference type="Pfam" id="PF13966">
    <property type="entry name" value="zf-RVT"/>
    <property type="match status" value="1"/>
</dbReference>
<feature type="domain" description="Reverse transcriptase zinc-binding" evidence="3">
    <location>
        <begin position="32"/>
        <end position="118"/>
    </location>
</feature>
<evidence type="ECO:0000313" key="5">
    <source>
        <dbReference type="Proteomes" id="UP000634136"/>
    </source>
</evidence>
<keyword evidence="1" id="KW-0472">Membrane</keyword>
<dbReference type="InterPro" id="IPR053151">
    <property type="entry name" value="RNase_H-like"/>
</dbReference>
<dbReference type="AlphaFoldDB" id="A0A834W188"/>
<dbReference type="GO" id="GO:0004523">
    <property type="term" value="F:RNA-DNA hybrid ribonuclease activity"/>
    <property type="evidence" value="ECO:0007669"/>
    <property type="project" value="InterPro"/>
</dbReference>
<dbReference type="PANTHER" id="PTHR47723:SF19">
    <property type="entry name" value="POLYNUCLEOTIDYL TRANSFERASE, RIBONUCLEASE H-LIKE SUPERFAMILY PROTEIN"/>
    <property type="match status" value="1"/>
</dbReference>
<keyword evidence="5" id="KW-1185">Reference proteome</keyword>
<dbReference type="CDD" id="cd06222">
    <property type="entry name" value="RNase_H_like"/>
    <property type="match status" value="1"/>
</dbReference>
<dbReference type="GO" id="GO:0003676">
    <property type="term" value="F:nucleic acid binding"/>
    <property type="evidence" value="ECO:0007669"/>
    <property type="project" value="InterPro"/>
</dbReference>